<dbReference type="EMBL" id="CAJVPQ010023070">
    <property type="protein sequence ID" value="CAG8761969.1"/>
    <property type="molecule type" value="Genomic_DNA"/>
</dbReference>
<feature type="transmembrane region" description="Helical" evidence="1">
    <location>
        <begin position="66"/>
        <end position="86"/>
    </location>
</feature>
<keyword evidence="1" id="KW-0812">Transmembrane</keyword>
<evidence type="ECO:0000313" key="2">
    <source>
        <dbReference type="EMBL" id="CAG8761969.1"/>
    </source>
</evidence>
<comment type="caution">
    <text evidence="2">The sequence shown here is derived from an EMBL/GenBank/DDBJ whole genome shotgun (WGS) entry which is preliminary data.</text>
</comment>
<keyword evidence="1" id="KW-1133">Transmembrane helix</keyword>
<sequence>MDGGGNGGNGGQPQLSPEFQKVLASLTPEQRRDYNTCATNQEEVRMLRVILADRKKSETFWEMTSIFVYAIVTISICVGSAVYFSSEESTKNFGITLNCVYYSIKFILLMVKLERTGIIYNKLHDLIIIIPPLLGISLAVVLGLYVQQLTLTINFINLRLEISKFYRVVYSSALLRIWWSLDHLLLIRT</sequence>
<proteinExistence type="predicted"/>
<dbReference type="AlphaFoldDB" id="A0A9N9J2B8"/>
<evidence type="ECO:0000256" key="1">
    <source>
        <dbReference type="SAM" id="Phobius"/>
    </source>
</evidence>
<accession>A0A9N9J2B8</accession>
<keyword evidence="1" id="KW-0472">Membrane</keyword>
<reference evidence="2" key="1">
    <citation type="submission" date="2021-06" db="EMBL/GenBank/DDBJ databases">
        <authorList>
            <person name="Kallberg Y."/>
            <person name="Tangrot J."/>
            <person name="Rosling A."/>
        </authorList>
    </citation>
    <scope>NUCLEOTIDE SEQUENCE</scope>
    <source>
        <strain evidence="2">UK204</strain>
    </source>
</reference>
<feature type="transmembrane region" description="Helical" evidence="1">
    <location>
        <begin position="92"/>
        <end position="111"/>
    </location>
</feature>
<name>A0A9N9J2B8_9GLOM</name>
<feature type="non-terminal residue" evidence="2">
    <location>
        <position position="189"/>
    </location>
</feature>
<protein>
    <submittedName>
        <fullName evidence="2">6969_t:CDS:1</fullName>
    </submittedName>
</protein>
<gene>
    <name evidence="2" type="ORF">FCALED_LOCUS16990</name>
</gene>
<feature type="transmembrane region" description="Helical" evidence="1">
    <location>
        <begin position="123"/>
        <end position="145"/>
    </location>
</feature>
<evidence type="ECO:0000313" key="3">
    <source>
        <dbReference type="Proteomes" id="UP000789570"/>
    </source>
</evidence>
<organism evidence="2 3">
    <name type="scientific">Funneliformis caledonium</name>
    <dbReference type="NCBI Taxonomy" id="1117310"/>
    <lineage>
        <taxon>Eukaryota</taxon>
        <taxon>Fungi</taxon>
        <taxon>Fungi incertae sedis</taxon>
        <taxon>Mucoromycota</taxon>
        <taxon>Glomeromycotina</taxon>
        <taxon>Glomeromycetes</taxon>
        <taxon>Glomerales</taxon>
        <taxon>Glomeraceae</taxon>
        <taxon>Funneliformis</taxon>
    </lineage>
</organism>
<dbReference type="Proteomes" id="UP000789570">
    <property type="component" value="Unassembled WGS sequence"/>
</dbReference>
<keyword evidence="3" id="KW-1185">Reference proteome</keyword>